<evidence type="ECO:0000313" key="2">
    <source>
        <dbReference type="Proteomes" id="UP001152561"/>
    </source>
</evidence>
<dbReference type="EMBL" id="JAJAGQ010000012">
    <property type="protein sequence ID" value="KAJ8547017.1"/>
    <property type="molecule type" value="Genomic_DNA"/>
</dbReference>
<accession>A0A9Q1LX84</accession>
<dbReference type="Proteomes" id="UP001152561">
    <property type="component" value="Unassembled WGS sequence"/>
</dbReference>
<keyword evidence="2" id="KW-1185">Reference proteome</keyword>
<protein>
    <submittedName>
        <fullName evidence="1">Uncharacterized protein</fullName>
    </submittedName>
</protein>
<proteinExistence type="predicted"/>
<name>A0A9Q1LX84_9SOLA</name>
<evidence type="ECO:0000313" key="1">
    <source>
        <dbReference type="EMBL" id="KAJ8547017.1"/>
    </source>
</evidence>
<reference evidence="2" key="1">
    <citation type="journal article" date="2023" name="Proc. Natl. Acad. Sci. U.S.A.">
        <title>Genomic and structural basis for evolution of tropane alkaloid biosynthesis.</title>
        <authorList>
            <person name="Wanga Y.-J."/>
            <person name="Taina T."/>
            <person name="Yua J.-Y."/>
            <person name="Lia J."/>
            <person name="Xua B."/>
            <person name="Chenc J."/>
            <person name="D'Auriad J.C."/>
            <person name="Huanga J.-P."/>
            <person name="Huanga S.-X."/>
        </authorList>
    </citation>
    <scope>NUCLEOTIDE SEQUENCE [LARGE SCALE GENOMIC DNA]</scope>
    <source>
        <strain evidence="2">cv. KIB-2019</strain>
    </source>
</reference>
<comment type="caution">
    <text evidence="1">The sequence shown here is derived from an EMBL/GenBank/DDBJ whole genome shotgun (WGS) entry which is preliminary data.</text>
</comment>
<dbReference type="AlphaFoldDB" id="A0A9Q1LX84"/>
<gene>
    <name evidence="1" type="ORF">K7X08_010603</name>
</gene>
<organism evidence="1 2">
    <name type="scientific">Anisodus acutangulus</name>
    <dbReference type="NCBI Taxonomy" id="402998"/>
    <lineage>
        <taxon>Eukaryota</taxon>
        <taxon>Viridiplantae</taxon>
        <taxon>Streptophyta</taxon>
        <taxon>Embryophyta</taxon>
        <taxon>Tracheophyta</taxon>
        <taxon>Spermatophyta</taxon>
        <taxon>Magnoliopsida</taxon>
        <taxon>eudicotyledons</taxon>
        <taxon>Gunneridae</taxon>
        <taxon>Pentapetalae</taxon>
        <taxon>asterids</taxon>
        <taxon>lamiids</taxon>
        <taxon>Solanales</taxon>
        <taxon>Solanaceae</taxon>
        <taxon>Solanoideae</taxon>
        <taxon>Hyoscyameae</taxon>
        <taxon>Anisodus</taxon>
    </lineage>
</organism>
<sequence length="72" mass="8505">MFYCFRGARLSLQRRCLHALAVPFPSLARSSIEQWNRPPQGKLDLVHWQESSKIPSLYIWVLFETIFWLVLG</sequence>